<dbReference type="GO" id="GO:0006355">
    <property type="term" value="P:regulation of DNA-templated transcription"/>
    <property type="evidence" value="ECO:0007669"/>
    <property type="project" value="InterPro"/>
</dbReference>
<dbReference type="Gene3D" id="2.30.30.1020">
    <property type="entry name" value="CCR4-NOT complex subunit 2/3/5, C-terminal domain"/>
    <property type="match status" value="1"/>
</dbReference>
<feature type="compositionally biased region" description="Gly residues" evidence="4">
    <location>
        <begin position="47"/>
        <end position="57"/>
    </location>
</feature>
<protein>
    <recommendedName>
        <fullName evidence="5">NOT2/NOT3/NOT5 C-terminal domain-containing protein</fullName>
    </recommendedName>
</protein>
<organism evidence="6 7">
    <name type="scientific">Viridothelium virens</name>
    <name type="common">Speckled blister lichen</name>
    <name type="synonym">Trypethelium virens</name>
    <dbReference type="NCBI Taxonomy" id="1048519"/>
    <lineage>
        <taxon>Eukaryota</taxon>
        <taxon>Fungi</taxon>
        <taxon>Dikarya</taxon>
        <taxon>Ascomycota</taxon>
        <taxon>Pezizomycotina</taxon>
        <taxon>Dothideomycetes</taxon>
        <taxon>Dothideomycetes incertae sedis</taxon>
        <taxon>Trypetheliales</taxon>
        <taxon>Trypetheliaceae</taxon>
        <taxon>Viridothelium</taxon>
    </lineage>
</organism>
<feature type="domain" description="NOT2/NOT3/NOT5 C-terminal" evidence="5">
    <location>
        <begin position="394"/>
        <end position="516"/>
    </location>
</feature>
<dbReference type="OrthoDB" id="25391at2759"/>
<sequence length="536" mass="57349">MNRPGSGPQTLRIPPGGMFQTGPPSATGRNAPLGSARIQNGKPGNASGWGFGSGMGGMPSMSNTQARMNNPSLSGFSQALGGSQQRTSFQTAEFPTLDGERRQVQPPPGAGIWNRFPREQQGPSQGLPSQASGPQGTSAQRQPSLAQQGQQPNEVQASTPFGGGSGDSFHFGGQTNFGPLPGAPQSQPSNADDFPPLGQHGSNDTGQDRGPGTGRPNGPGGAGLGERNGLAAALDGHTLDGLGARSEVLMSPPQLQGSSRSPFDSSTISRTPFHDGDQNNDVPESHTAFTGSTPAQPSFQSAALQESQQPPIGPPPSQLLQAGQGLGGQAAVSSNSSQQLGKKRISEMTELEQYGLEGLFARINPNHPDHSPLALGHDLTTLGIDLNSPDPIYPTFGGPFSNPSERPAVPEYTTPQAYYVHNVQPLHARIPSFSDETLIAIFYQYPRDIIQENAAAELYNRDWRWHKKLQQWMMKDLQFGAPIQLGPGVEKGWYLFWETATWRRERREFVLDFTDLDDRHTGNQNPAARQPGLSFR</sequence>
<name>A0A6A6HCQ5_VIRVR</name>
<proteinExistence type="inferred from homology"/>
<dbReference type="PANTHER" id="PTHR23326">
    <property type="entry name" value="CCR4 NOT-RELATED"/>
    <property type="match status" value="1"/>
</dbReference>
<dbReference type="InterPro" id="IPR007282">
    <property type="entry name" value="NOT2/3/5_C"/>
</dbReference>
<evidence type="ECO:0000256" key="1">
    <source>
        <dbReference type="ARBA" id="ARBA00007682"/>
    </source>
</evidence>
<keyword evidence="3" id="KW-0804">Transcription</keyword>
<feature type="compositionally biased region" description="Gly residues" evidence="4">
    <location>
        <begin position="209"/>
        <end position="226"/>
    </location>
</feature>
<keyword evidence="7" id="KW-1185">Reference proteome</keyword>
<dbReference type="GO" id="GO:0000289">
    <property type="term" value="P:nuclear-transcribed mRNA poly(A) tail shortening"/>
    <property type="evidence" value="ECO:0007669"/>
    <property type="project" value="UniProtKB-ARBA"/>
</dbReference>
<dbReference type="AlphaFoldDB" id="A0A6A6HCQ5"/>
<keyword evidence="2" id="KW-0805">Transcription regulation</keyword>
<dbReference type="GO" id="GO:0030015">
    <property type="term" value="C:CCR4-NOT core complex"/>
    <property type="evidence" value="ECO:0007669"/>
    <property type="project" value="InterPro"/>
</dbReference>
<dbReference type="EMBL" id="ML991790">
    <property type="protein sequence ID" value="KAF2235629.1"/>
    <property type="molecule type" value="Genomic_DNA"/>
</dbReference>
<feature type="compositionally biased region" description="Polar residues" evidence="4">
    <location>
        <begin position="253"/>
        <end position="270"/>
    </location>
</feature>
<comment type="similarity">
    <text evidence="1">Belongs to the CNOT2/3/5 family.</text>
</comment>
<accession>A0A6A6HCQ5</accession>
<feature type="compositionally biased region" description="Polar residues" evidence="4">
    <location>
        <begin position="121"/>
        <end position="159"/>
    </location>
</feature>
<dbReference type="Pfam" id="PF04153">
    <property type="entry name" value="NOT2_3_5_C"/>
    <property type="match status" value="1"/>
</dbReference>
<evidence type="ECO:0000313" key="6">
    <source>
        <dbReference type="EMBL" id="KAF2235629.1"/>
    </source>
</evidence>
<evidence type="ECO:0000259" key="5">
    <source>
        <dbReference type="Pfam" id="PF04153"/>
    </source>
</evidence>
<feature type="compositionally biased region" description="Polar residues" evidence="4">
    <location>
        <begin position="63"/>
        <end position="93"/>
    </location>
</feature>
<reference evidence="6" key="1">
    <citation type="journal article" date="2020" name="Stud. Mycol.">
        <title>101 Dothideomycetes genomes: a test case for predicting lifestyles and emergence of pathogens.</title>
        <authorList>
            <person name="Haridas S."/>
            <person name="Albert R."/>
            <person name="Binder M."/>
            <person name="Bloem J."/>
            <person name="Labutti K."/>
            <person name="Salamov A."/>
            <person name="Andreopoulos B."/>
            <person name="Baker S."/>
            <person name="Barry K."/>
            <person name="Bills G."/>
            <person name="Bluhm B."/>
            <person name="Cannon C."/>
            <person name="Castanera R."/>
            <person name="Culley D."/>
            <person name="Daum C."/>
            <person name="Ezra D."/>
            <person name="Gonzalez J."/>
            <person name="Henrissat B."/>
            <person name="Kuo A."/>
            <person name="Liang C."/>
            <person name="Lipzen A."/>
            <person name="Lutzoni F."/>
            <person name="Magnuson J."/>
            <person name="Mondo S."/>
            <person name="Nolan M."/>
            <person name="Ohm R."/>
            <person name="Pangilinan J."/>
            <person name="Park H.-J."/>
            <person name="Ramirez L."/>
            <person name="Alfaro M."/>
            <person name="Sun H."/>
            <person name="Tritt A."/>
            <person name="Yoshinaga Y."/>
            <person name="Zwiers L.-H."/>
            <person name="Turgeon B."/>
            <person name="Goodwin S."/>
            <person name="Spatafora J."/>
            <person name="Crous P."/>
            <person name="Grigoriev I."/>
        </authorList>
    </citation>
    <scope>NUCLEOTIDE SEQUENCE</scope>
    <source>
        <strain evidence="6">Tuck. ex Michener</strain>
    </source>
</reference>
<dbReference type="InterPro" id="IPR038635">
    <property type="entry name" value="CCR4-NOT_su2/3/5_C_sf"/>
</dbReference>
<evidence type="ECO:0000256" key="2">
    <source>
        <dbReference type="ARBA" id="ARBA00023015"/>
    </source>
</evidence>
<dbReference type="Proteomes" id="UP000800092">
    <property type="component" value="Unassembled WGS sequence"/>
</dbReference>
<gene>
    <name evidence="6" type="ORF">EV356DRAFT_483472</name>
</gene>
<evidence type="ECO:0000256" key="3">
    <source>
        <dbReference type="ARBA" id="ARBA00023163"/>
    </source>
</evidence>
<feature type="compositionally biased region" description="Polar residues" evidence="4">
    <location>
        <begin position="279"/>
        <end position="304"/>
    </location>
</feature>
<evidence type="ECO:0000256" key="4">
    <source>
        <dbReference type="SAM" id="MobiDB-lite"/>
    </source>
</evidence>
<dbReference type="InterPro" id="IPR040168">
    <property type="entry name" value="Not2/3/5"/>
</dbReference>
<evidence type="ECO:0000313" key="7">
    <source>
        <dbReference type="Proteomes" id="UP000800092"/>
    </source>
</evidence>
<feature type="region of interest" description="Disordered" evidence="4">
    <location>
        <begin position="1"/>
        <end position="343"/>
    </location>
</feature>